<organism evidence="1 2">
    <name type="scientific">Ignisphaera cupida</name>
    <dbReference type="NCBI Taxonomy" id="3050454"/>
    <lineage>
        <taxon>Archaea</taxon>
        <taxon>Thermoproteota</taxon>
        <taxon>Thermoprotei</taxon>
        <taxon>Desulfurococcales</taxon>
        <taxon>Desulfurococcaceae</taxon>
        <taxon>Ignisphaera</taxon>
    </lineage>
</organism>
<evidence type="ECO:0000313" key="1">
    <source>
        <dbReference type="EMBL" id="MDK6028339.1"/>
    </source>
</evidence>
<dbReference type="Proteomes" id="UP001529235">
    <property type="component" value="Unassembled WGS sequence"/>
</dbReference>
<protein>
    <recommendedName>
        <fullName evidence="3">DUF432 domain-containing protein</fullName>
    </recommendedName>
</protein>
<name>A0ABD4Z6H4_9CREN</name>
<gene>
    <name evidence="1" type="ORF">QPL79_03045</name>
</gene>
<reference evidence="1 2" key="1">
    <citation type="submission" date="2023-05" db="EMBL/GenBank/DDBJ databases">
        <title>A new hyperthermophilic archaea 'Ignisphaera cupida' sp. nov. and description of the family 'Ignisphaeraceae' fam. nov.</title>
        <authorList>
            <person name="Podosokorskaya O.A."/>
            <person name="Elcheninov A.G."/>
            <person name="Klukina A."/>
            <person name="Merkel A.Y."/>
        </authorList>
    </citation>
    <scope>NUCLEOTIDE SEQUENCE [LARGE SCALE GENOMIC DNA]</scope>
    <source>
        <strain evidence="1 2">4213-co</strain>
    </source>
</reference>
<accession>A0ABD4Z6H4</accession>
<dbReference type="AlphaFoldDB" id="A0ABD4Z6H4"/>
<proteinExistence type="predicted"/>
<evidence type="ECO:0008006" key="3">
    <source>
        <dbReference type="Google" id="ProtNLM"/>
    </source>
</evidence>
<keyword evidence="2" id="KW-1185">Reference proteome</keyword>
<sequence length="257" mass="29561">MKIHENCKVIASENGLGENFVNYFRQLIKIAHETPVYIAIEPATITILIENVKYSLAIAPGSAIICDNVVETSFQYVYKVAEITWIDTKILVPYAKNFVCSHRVKQLDLEIDLNEELGIPHICIDDEFSSESFIELIRGGVAEFKRYNNVYEGRIEISVKSTPFFYFVKGFGIKLRYENVNAKYFAFNIDSKYVAYLDDLIKLGNNDVILHSFGEGYIVSFYEISNVENMLYALALFSAYLRNIDDPRARAYRSRFI</sequence>
<dbReference type="EMBL" id="JASNVW010000001">
    <property type="protein sequence ID" value="MDK6028339.1"/>
    <property type="molecule type" value="Genomic_DNA"/>
</dbReference>
<comment type="caution">
    <text evidence="1">The sequence shown here is derived from an EMBL/GenBank/DDBJ whole genome shotgun (WGS) entry which is preliminary data.</text>
</comment>
<dbReference type="RefSeq" id="WP_285273305.1">
    <property type="nucleotide sequence ID" value="NZ_JASNVW010000001.1"/>
</dbReference>
<evidence type="ECO:0000313" key="2">
    <source>
        <dbReference type="Proteomes" id="UP001529235"/>
    </source>
</evidence>